<dbReference type="RefSeq" id="WP_036080945.1">
    <property type="nucleotide sequence ID" value="NZ_AODE01000028.1"/>
</dbReference>
<proteinExistence type="predicted"/>
<dbReference type="AlphaFoldDB" id="W7C2N6"/>
<gene>
    <name evidence="1" type="ORF">PCORN_14025</name>
</gene>
<sequence length="134" mass="15387">MSKTTVKAEFVAEGDYLEPEIISGLMQINPDEAWRKGEQIANKQKNRRTGSWSIGTNFEESFDVNEQLSKITIMLESKKDALQSMRETYNLEYAFIITIKIENNSKPAIHFNSDLIRFADLIKAEIGVDLYIYS</sequence>
<name>W7C2N6_9LIST</name>
<reference evidence="1 2" key="1">
    <citation type="journal article" date="2014" name="Int. J. Syst. Evol. Microbiol.">
        <title>Listeria floridensis sp. nov., Listeria aquatica sp. nov., Listeria cornellensis sp. nov., Listeria riparia sp. nov. and Listeria grandensis sp. nov., from agricultural and natural environments.</title>
        <authorList>
            <person name="den Bakker H.C."/>
            <person name="Warchocki S."/>
            <person name="Wright E.M."/>
            <person name="Allred A.F."/>
            <person name="Ahlstrom C."/>
            <person name="Manuel C.S."/>
            <person name="Stasiewicz M.J."/>
            <person name="Burrell A."/>
            <person name="Roof S."/>
            <person name="Strawn L."/>
            <person name="Fortes E.D."/>
            <person name="Nightingale K.K."/>
            <person name="Kephart D."/>
            <person name="Wiedmann M."/>
        </authorList>
    </citation>
    <scope>NUCLEOTIDE SEQUENCE [LARGE SCALE GENOMIC DNA]</scope>
    <source>
        <strain evidence="2">FSL F6-969</strain>
    </source>
</reference>
<protein>
    <recommendedName>
        <fullName evidence="3">DUF4279 domain-containing protein</fullName>
    </recommendedName>
</protein>
<dbReference type="EMBL" id="AODE01000028">
    <property type="protein sequence ID" value="EUJ26913.1"/>
    <property type="molecule type" value="Genomic_DNA"/>
</dbReference>
<keyword evidence="2" id="KW-1185">Reference proteome</keyword>
<comment type="caution">
    <text evidence="1">The sequence shown here is derived from an EMBL/GenBank/DDBJ whole genome shotgun (WGS) entry which is preliminary data.</text>
</comment>
<dbReference type="InterPro" id="IPR025459">
    <property type="entry name" value="DUF4279"/>
</dbReference>
<evidence type="ECO:0008006" key="3">
    <source>
        <dbReference type="Google" id="ProtNLM"/>
    </source>
</evidence>
<evidence type="ECO:0000313" key="2">
    <source>
        <dbReference type="Proteomes" id="UP000019254"/>
    </source>
</evidence>
<organism evidence="1 2">
    <name type="scientific">Listeria cornellensis FSL F6-0969</name>
    <dbReference type="NCBI Taxonomy" id="1265820"/>
    <lineage>
        <taxon>Bacteria</taxon>
        <taxon>Bacillati</taxon>
        <taxon>Bacillota</taxon>
        <taxon>Bacilli</taxon>
        <taxon>Bacillales</taxon>
        <taxon>Listeriaceae</taxon>
        <taxon>Listeria</taxon>
    </lineage>
</organism>
<dbReference type="Proteomes" id="UP000019254">
    <property type="component" value="Unassembled WGS sequence"/>
</dbReference>
<dbReference type="OrthoDB" id="893918at2"/>
<evidence type="ECO:0000313" key="1">
    <source>
        <dbReference type="EMBL" id="EUJ26913.1"/>
    </source>
</evidence>
<accession>W7C2N6</accession>
<dbReference type="Pfam" id="PF14106">
    <property type="entry name" value="DUF4279"/>
    <property type="match status" value="1"/>
</dbReference>